<feature type="domain" description="Chorismate mutase" evidence="1">
    <location>
        <begin position="1"/>
        <end position="71"/>
    </location>
</feature>
<gene>
    <name evidence="2" type="ORF">MENT_LOCUS40467</name>
</gene>
<comment type="caution">
    <text evidence="2">The sequence shown here is derived from an EMBL/GenBank/DDBJ whole genome shotgun (WGS) entry which is preliminary data.</text>
</comment>
<protein>
    <recommendedName>
        <fullName evidence="1">Chorismate mutase domain-containing protein</fullName>
    </recommendedName>
</protein>
<evidence type="ECO:0000313" key="2">
    <source>
        <dbReference type="EMBL" id="CAD2187857.1"/>
    </source>
</evidence>
<dbReference type="SUPFAM" id="SSF48600">
    <property type="entry name" value="Chorismate mutase II"/>
    <property type="match status" value="1"/>
</dbReference>
<dbReference type="InterPro" id="IPR036263">
    <property type="entry name" value="Chorismate_II_sf"/>
</dbReference>
<dbReference type="GO" id="GO:0004106">
    <property type="term" value="F:chorismate mutase activity"/>
    <property type="evidence" value="ECO:0007669"/>
    <property type="project" value="InterPro"/>
</dbReference>
<proteinExistence type="predicted"/>
<dbReference type="EMBL" id="CAJEWN010000659">
    <property type="protein sequence ID" value="CAD2187857.1"/>
    <property type="molecule type" value="Genomic_DNA"/>
</dbReference>
<name>A0A6V7WLI0_MELEN</name>
<accession>A0A6V7WLI0</accession>
<dbReference type="GO" id="GO:0046417">
    <property type="term" value="P:chorismate metabolic process"/>
    <property type="evidence" value="ECO:0007669"/>
    <property type="project" value="InterPro"/>
</dbReference>
<dbReference type="InterPro" id="IPR036979">
    <property type="entry name" value="CM_dom_sf"/>
</dbReference>
<evidence type="ECO:0000259" key="1">
    <source>
        <dbReference type="PROSITE" id="PS51168"/>
    </source>
</evidence>
<dbReference type="OrthoDB" id="5891149at2759"/>
<evidence type="ECO:0000313" key="3">
    <source>
        <dbReference type="Proteomes" id="UP000580250"/>
    </source>
</evidence>
<reference evidence="2 3" key="1">
    <citation type="submission" date="2020-08" db="EMBL/GenBank/DDBJ databases">
        <authorList>
            <person name="Koutsovoulos G."/>
            <person name="Danchin GJ E."/>
        </authorList>
    </citation>
    <scope>NUCLEOTIDE SEQUENCE [LARGE SCALE GENOMIC DNA]</scope>
</reference>
<dbReference type="Proteomes" id="UP000580250">
    <property type="component" value="Unassembled WGS sequence"/>
</dbReference>
<dbReference type="InterPro" id="IPR002701">
    <property type="entry name" value="CM_II_prokaryot"/>
</dbReference>
<organism evidence="2 3">
    <name type="scientific">Meloidogyne enterolobii</name>
    <name type="common">Root-knot nematode worm</name>
    <name type="synonym">Meloidogyne mayaguensis</name>
    <dbReference type="NCBI Taxonomy" id="390850"/>
    <lineage>
        <taxon>Eukaryota</taxon>
        <taxon>Metazoa</taxon>
        <taxon>Ecdysozoa</taxon>
        <taxon>Nematoda</taxon>
        <taxon>Chromadorea</taxon>
        <taxon>Rhabditida</taxon>
        <taxon>Tylenchina</taxon>
        <taxon>Tylenchomorpha</taxon>
        <taxon>Tylenchoidea</taxon>
        <taxon>Meloidogynidae</taxon>
        <taxon>Meloidogyninae</taxon>
        <taxon>Meloidogyne</taxon>
    </lineage>
</organism>
<dbReference type="Gene3D" id="1.20.59.10">
    <property type="entry name" value="Chorismate mutase"/>
    <property type="match status" value="1"/>
</dbReference>
<dbReference type="PROSITE" id="PS51168">
    <property type="entry name" value="CHORISMATE_MUT_2"/>
    <property type="match status" value="1"/>
</dbReference>
<dbReference type="AlphaFoldDB" id="A0A6V7WLI0"/>
<sequence length="172" mass="20079">MRLHRAPIVIHLKMAQSPPKPIDDPQREEELLQNILRKNRELQNGILDENLIRNFFVSQIEAGKMLQRELSLPENKKELESISIKDYPSLDAVRNDINILDESILNELANTLNNQNIHSKKECLKSKNEILKNEWNRSNEFNKKGGNTVNVEFVRMKALKDCLEKLCDLFNF</sequence>